<protein>
    <submittedName>
        <fullName evidence="3">Uncharacterized protein</fullName>
    </submittedName>
</protein>
<feature type="transmembrane region" description="Helical" evidence="2">
    <location>
        <begin position="59"/>
        <end position="77"/>
    </location>
</feature>
<keyword evidence="2" id="KW-0472">Membrane</keyword>
<dbReference type="Proteomes" id="UP000182192">
    <property type="component" value="Unassembled WGS sequence"/>
</dbReference>
<feature type="transmembrane region" description="Helical" evidence="2">
    <location>
        <begin position="31"/>
        <end position="53"/>
    </location>
</feature>
<evidence type="ECO:0000256" key="1">
    <source>
        <dbReference type="SAM" id="MobiDB-lite"/>
    </source>
</evidence>
<name>A0A1I1GE59_RUMAL</name>
<feature type="transmembrane region" description="Helical" evidence="2">
    <location>
        <begin position="118"/>
        <end position="138"/>
    </location>
</feature>
<dbReference type="AlphaFoldDB" id="A0A1I1GE59"/>
<evidence type="ECO:0000313" key="4">
    <source>
        <dbReference type="Proteomes" id="UP000182192"/>
    </source>
</evidence>
<gene>
    <name evidence="3" type="ORF">SAMN02910406_01098</name>
</gene>
<evidence type="ECO:0000313" key="3">
    <source>
        <dbReference type="EMBL" id="SFC08148.1"/>
    </source>
</evidence>
<dbReference type="EMBL" id="FOKQ01000007">
    <property type="protein sequence ID" value="SFC08148.1"/>
    <property type="molecule type" value="Genomic_DNA"/>
</dbReference>
<feature type="compositionally biased region" description="Acidic residues" evidence="1">
    <location>
        <begin position="250"/>
        <end position="276"/>
    </location>
</feature>
<feature type="region of interest" description="Disordered" evidence="1">
    <location>
        <begin position="246"/>
        <end position="276"/>
    </location>
</feature>
<keyword evidence="2" id="KW-1133">Transmembrane helix</keyword>
<organism evidence="3 4">
    <name type="scientific">Ruminococcus albus</name>
    <dbReference type="NCBI Taxonomy" id="1264"/>
    <lineage>
        <taxon>Bacteria</taxon>
        <taxon>Bacillati</taxon>
        <taxon>Bacillota</taxon>
        <taxon>Clostridia</taxon>
        <taxon>Eubacteriales</taxon>
        <taxon>Oscillospiraceae</taxon>
        <taxon>Ruminococcus</taxon>
    </lineage>
</organism>
<keyword evidence="2" id="KW-0812">Transmembrane</keyword>
<reference evidence="3 4" key="1">
    <citation type="submission" date="2016-10" db="EMBL/GenBank/DDBJ databases">
        <authorList>
            <person name="de Groot N.N."/>
        </authorList>
    </citation>
    <scope>NUCLEOTIDE SEQUENCE [LARGE SCALE GENOMIC DNA]</scope>
    <source>
        <strain evidence="3 4">AR67</strain>
    </source>
</reference>
<dbReference type="OrthoDB" id="1819075at2"/>
<proteinExistence type="predicted"/>
<evidence type="ECO:0000256" key="2">
    <source>
        <dbReference type="SAM" id="Phobius"/>
    </source>
</evidence>
<accession>A0A1I1GE59</accession>
<sequence length="276" mass="30785">MDPNNMQFSWQYSPEQKIQLKPKLARGERSVGGGLWCVALLPLAGIVLESFAVDKYSGAVLWLLVIFMIFFGCRADLKQFELQHADDLDDTAQKSLAKAVWIPPLYLFRRDKILHAGATRSAVLVILTAAAFISNGFVQGLTVNEKTVPERLENTPVSVMNFKTSDDEKTVGKMLEGWFDDGAYECDCTHSGDIYELVYSGRHGKISAEVTVNVEHDGFIFKDITAEGITIGGEELKDDELKDMQKEIFLGDEAEEEESEDAEEKAEDSAEESEKE</sequence>
<dbReference type="RefSeq" id="WP_074960558.1">
    <property type="nucleotide sequence ID" value="NZ_FOKQ01000007.1"/>
</dbReference>